<dbReference type="EMBL" id="AUZX01013857">
    <property type="protein sequence ID" value="EQD34243.1"/>
    <property type="molecule type" value="Genomic_DNA"/>
</dbReference>
<sequence>GIRYIITSIIFFFIAGIFGVVMRVSLVEPTPTLFYNRTVLYDILTTQHGLLMIYMWALGSALGFSYYLLPTFLKVKRDSMGGYSSAAFWIYLLGGIFIVLSRSSTRWYFYPPLSINLNPYNAGAFNWLAVLGLEMIFVGVMISAIVVIKMIIMDRGDAIKIEKMSLFAWSILFTLIMVVASAPFLMAGLALTFYDFFNPVFFVSASSSPLSFTELFWIWGHPIVYIAVLPQFGLIYEIMPKFTGNKVYSYASGVLALGLLMPLSELVWGHHLLNSGFGLQWGLFFTTASFLVVIPSAITIFNYIGTLWTSTKIRMTVPMMFIVNGIFDFIVGGITGVIQSNLQLNEVLHGTYWVTG</sequence>
<feature type="transmembrane region" description="Helical" evidence="5">
    <location>
        <begin position="169"/>
        <end position="196"/>
    </location>
</feature>
<organism evidence="7">
    <name type="scientific">mine drainage metagenome</name>
    <dbReference type="NCBI Taxonomy" id="410659"/>
    <lineage>
        <taxon>unclassified sequences</taxon>
        <taxon>metagenomes</taxon>
        <taxon>ecological metagenomes</taxon>
    </lineage>
</organism>
<evidence type="ECO:0000256" key="5">
    <source>
        <dbReference type="SAM" id="Phobius"/>
    </source>
</evidence>
<evidence type="ECO:0000256" key="4">
    <source>
        <dbReference type="ARBA" id="ARBA00023136"/>
    </source>
</evidence>
<comment type="subcellular location">
    <subcellularLocation>
        <location evidence="1">Membrane</location>
        <topology evidence="1">Multi-pass membrane protein</topology>
    </subcellularLocation>
</comment>
<evidence type="ECO:0000259" key="6">
    <source>
        <dbReference type="PROSITE" id="PS50855"/>
    </source>
</evidence>
<evidence type="ECO:0000313" key="7">
    <source>
        <dbReference type="EMBL" id="EQD34243.1"/>
    </source>
</evidence>
<feature type="transmembrane region" description="Helical" evidence="5">
    <location>
        <begin position="316"/>
        <end position="338"/>
    </location>
</feature>
<accession>T0YMB6</accession>
<protein>
    <submittedName>
        <fullName evidence="7">Cytochrome c oxidase subunit I</fullName>
        <ecNumber evidence="7">1.7.2.5</ecNumber>
    </submittedName>
</protein>
<name>T0YMB6_9ZZZZ</name>
<dbReference type="PROSITE" id="PS00077">
    <property type="entry name" value="COX1_CUB"/>
    <property type="match status" value="1"/>
</dbReference>
<dbReference type="GO" id="GO:0020037">
    <property type="term" value="F:heme binding"/>
    <property type="evidence" value="ECO:0007669"/>
    <property type="project" value="InterPro"/>
</dbReference>
<dbReference type="GO" id="GO:0016966">
    <property type="term" value="F:nitric oxide reductase activity"/>
    <property type="evidence" value="ECO:0007669"/>
    <property type="project" value="UniProtKB-EC"/>
</dbReference>
<keyword evidence="4 5" id="KW-0472">Membrane</keyword>
<feature type="transmembrane region" description="Helical" evidence="5">
    <location>
        <begin position="46"/>
        <end position="69"/>
    </location>
</feature>
<dbReference type="InterPro" id="IPR023615">
    <property type="entry name" value="Cyt_c_Oxase_su1_BS"/>
</dbReference>
<feature type="transmembrane region" description="Helical" evidence="5">
    <location>
        <begin position="81"/>
        <end position="104"/>
    </location>
</feature>
<evidence type="ECO:0000256" key="3">
    <source>
        <dbReference type="ARBA" id="ARBA00022989"/>
    </source>
</evidence>
<dbReference type="GO" id="GO:0004129">
    <property type="term" value="F:cytochrome-c oxidase activity"/>
    <property type="evidence" value="ECO:0007669"/>
    <property type="project" value="InterPro"/>
</dbReference>
<feature type="non-terminal residue" evidence="7">
    <location>
        <position position="1"/>
    </location>
</feature>
<dbReference type="AlphaFoldDB" id="T0YMB6"/>
<feature type="transmembrane region" description="Helical" evidence="5">
    <location>
        <begin position="247"/>
        <end position="269"/>
    </location>
</feature>
<dbReference type="InterPro" id="IPR036927">
    <property type="entry name" value="Cyt_c_oxase-like_su1_sf"/>
</dbReference>
<feature type="transmembrane region" description="Helical" evidence="5">
    <location>
        <begin position="124"/>
        <end position="148"/>
    </location>
</feature>
<dbReference type="EC" id="1.7.2.5" evidence="7"/>
<dbReference type="GO" id="GO:0009060">
    <property type="term" value="P:aerobic respiration"/>
    <property type="evidence" value="ECO:0007669"/>
    <property type="project" value="InterPro"/>
</dbReference>
<dbReference type="Pfam" id="PF00115">
    <property type="entry name" value="COX1"/>
    <property type="match status" value="1"/>
</dbReference>
<dbReference type="SUPFAM" id="SSF81442">
    <property type="entry name" value="Cytochrome c oxidase subunit I-like"/>
    <property type="match status" value="1"/>
</dbReference>
<feature type="domain" description="Cytochrome oxidase subunit I profile" evidence="6">
    <location>
        <begin position="1"/>
        <end position="356"/>
    </location>
</feature>
<dbReference type="PANTHER" id="PTHR10422">
    <property type="entry name" value="CYTOCHROME C OXIDASE SUBUNIT 1"/>
    <property type="match status" value="1"/>
</dbReference>
<dbReference type="Gene3D" id="1.20.210.10">
    <property type="entry name" value="Cytochrome c oxidase-like, subunit I domain"/>
    <property type="match status" value="1"/>
</dbReference>
<dbReference type="PROSITE" id="PS50855">
    <property type="entry name" value="COX1"/>
    <property type="match status" value="1"/>
</dbReference>
<gene>
    <name evidence="7" type="ORF">B1A_18778</name>
</gene>
<proteinExistence type="predicted"/>
<evidence type="ECO:0000256" key="1">
    <source>
        <dbReference type="ARBA" id="ARBA00004141"/>
    </source>
</evidence>
<feature type="transmembrane region" description="Helical" evidence="5">
    <location>
        <begin position="5"/>
        <end position="26"/>
    </location>
</feature>
<keyword evidence="7" id="KW-0560">Oxidoreductase</keyword>
<feature type="non-terminal residue" evidence="7">
    <location>
        <position position="356"/>
    </location>
</feature>
<dbReference type="InterPro" id="IPR023616">
    <property type="entry name" value="Cyt_c_oxase-like_su1_dom"/>
</dbReference>
<evidence type="ECO:0000256" key="2">
    <source>
        <dbReference type="ARBA" id="ARBA00022692"/>
    </source>
</evidence>
<dbReference type="CDD" id="cd00919">
    <property type="entry name" value="Heme_Cu_Oxidase_I"/>
    <property type="match status" value="1"/>
</dbReference>
<reference evidence="7" key="2">
    <citation type="journal article" date="2014" name="ISME J.">
        <title>Microbial stratification in low pH oxic and suboxic macroscopic growths along an acid mine drainage.</title>
        <authorList>
            <person name="Mendez-Garcia C."/>
            <person name="Mesa V."/>
            <person name="Sprenger R.R."/>
            <person name="Richter M."/>
            <person name="Diez M.S."/>
            <person name="Solano J."/>
            <person name="Bargiela R."/>
            <person name="Golyshina O.V."/>
            <person name="Manteca A."/>
            <person name="Ramos J.L."/>
            <person name="Gallego J.R."/>
            <person name="Llorente I."/>
            <person name="Martins Dos Santos V.A."/>
            <person name="Jensen O.N."/>
            <person name="Pelaez A.I."/>
            <person name="Sanchez J."/>
            <person name="Ferrer M."/>
        </authorList>
    </citation>
    <scope>NUCLEOTIDE SEQUENCE</scope>
</reference>
<feature type="transmembrane region" description="Helical" evidence="5">
    <location>
        <begin position="281"/>
        <end position="304"/>
    </location>
</feature>
<keyword evidence="2 5" id="KW-0812">Transmembrane</keyword>
<comment type="caution">
    <text evidence="7">The sequence shown here is derived from an EMBL/GenBank/DDBJ whole genome shotgun (WGS) entry which is preliminary data.</text>
</comment>
<keyword evidence="3 5" id="KW-1133">Transmembrane helix</keyword>
<reference evidence="7" key="1">
    <citation type="submission" date="2013-08" db="EMBL/GenBank/DDBJ databases">
        <authorList>
            <person name="Mendez C."/>
            <person name="Richter M."/>
            <person name="Ferrer M."/>
            <person name="Sanchez J."/>
        </authorList>
    </citation>
    <scope>NUCLEOTIDE SEQUENCE</scope>
</reference>
<dbReference type="GO" id="GO:0016020">
    <property type="term" value="C:membrane"/>
    <property type="evidence" value="ECO:0007669"/>
    <property type="project" value="UniProtKB-SubCell"/>
</dbReference>
<feature type="transmembrane region" description="Helical" evidence="5">
    <location>
        <begin position="216"/>
        <end position="235"/>
    </location>
</feature>
<dbReference type="InterPro" id="IPR000883">
    <property type="entry name" value="Cyt_C_Oxase_1"/>
</dbReference>
<dbReference type="PRINTS" id="PR01165">
    <property type="entry name" value="CYCOXIDASEI"/>
</dbReference>